<dbReference type="InterPro" id="IPR002218">
    <property type="entry name" value="MnmG-rel"/>
</dbReference>
<dbReference type="GO" id="GO:0070899">
    <property type="term" value="P:mitochondrial tRNA wobble uridine modification"/>
    <property type="evidence" value="ECO:0000318"/>
    <property type="project" value="GO_Central"/>
</dbReference>
<dbReference type="PhylomeDB" id="B3S668"/>
<dbReference type="InterPro" id="IPR044920">
    <property type="entry name" value="MnmG_C_subdom_sf"/>
</dbReference>
<dbReference type="SUPFAM" id="SSF51905">
    <property type="entry name" value="FAD/NAD(P)-binding domain"/>
    <property type="match status" value="1"/>
</dbReference>
<dbReference type="PANTHER" id="PTHR11806">
    <property type="entry name" value="GLUCOSE INHIBITED DIVISION PROTEIN A"/>
    <property type="match status" value="1"/>
</dbReference>
<dbReference type="GO" id="GO:0005739">
    <property type="term" value="C:mitochondrion"/>
    <property type="evidence" value="ECO:0000318"/>
    <property type="project" value="GO_Central"/>
</dbReference>
<feature type="domain" description="tRNA uridine 5-carboxymethylaminomethyl modification enzyme C-terminal subdomain" evidence="5">
    <location>
        <begin position="570"/>
        <end position="641"/>
    </location>
</feature>
<keyword evidence="3" id="KW-0285">Flavoprotein</keyword>
<comment type="similarity">
    <text evidence="2">Belongs to the MnmG family.</text>
</comment>
<gene>
    <name evidence="6" type="ORF">TRIADDRAFT_30217</name>
</gene>
<dbReference type="Pfam" id="PF01134">
    <property type="entry name" value="GIDA"/>
    <property type="match status" value="1"/>
</dbReference>
<keyword evidence="7" id="KW-1185">Reference proteome</keyword>
<dbReference type="InterPro" id="IPR026904">
    <property type="entry name" value="MnmG_C"/>
</dbReference>
<dbReference type="InParanoid" id="B3S668"/>
<dbReference type="InterPro" id="IPR040131">
    <property type="entry name" value="MnmG_N"/>
</dbReference>
<dbReference type="OrthoDB" id="3329at2759"/>
<dbReference type="Gene3D" id="1.10.150.570">
    <property type="entry name" value="GidA associated domain, C-terminal subdomain"/>
    <property type="match status" value="1"/>
</dbReference>
<name>B3S668_TRIAD</name>
<dbReference type="Proteomes" id="UP000009022">
    <property type="component" value="Unassembled WGS sequence"/>
</dbReference>
<dbReference type="CTD" id="6756932"/>
<dbReference type="Pfam" id="PF13932">
    <property type="entry name" value="SAM_GIDA_C"/>
    <property type="match status" value="1"/>
</dbReference>
<reference evidence="6 7" key="1">
    <citation type="journal article" date="2008" name="Nature">
        <title>The Trichoplax genome and the nature of placozoans.</title>
        <authorList>
            <person name="Srivastava M."/>
            <person name="Begovic E."/>
            <person name="Chapman J."/>
            <person name="Putnam N.H."/>
            <person name="Hellsten U."/>
            <person name="Kawashima T."/>
            <person name="Kuo A."/>
            <person name="Mitros T."/>
            <person name="Salamov A."/>
            <person name="Carpenter M.L."/>
            <person name="Signorovitch A.Y."/>
            <person name="Moreno M.A."/>
            <person name="Kamm K."/>
            <person name="Grimwood J."/>
            <person name="Schmutz J."/>
            <person name="Shapiro H."/>
            <person name="Grigoriev I.V."/>
            <person name="Buss L.W."/>
            <person name="Schierwater B."/>
            <person name="Dellaporta S.L."/>
            <person name="Rokhsar D.S."/>
        </authorList>
    </citation>
    <scope>NUCLEOTIDE SEQUENCE [LARGE SCALE GENOMIC DNA]</scope>
    <source>
        <strain evidence="6 7">Grell-BS-1999</strain>
    </source>
</reference>
<dbReference type="GO" id="GO:0050660">
    <property type="term" value="F:flavin adenine dinucleotide binding"/>
    <property type="evidence" value="ECO:0000318"/>
    <property type="project" value="GO_Central"/>
</dbReference>
<dbReference type="FunCoup" id="B3S668">
    <property type="interactions" value="1446"/>
</dbReference>
<dbReference type="RefSeq" id="XP_002115852.1">
    <property type="nucleotide sequence ID" value="XM_002115816.1"/>
</dbReference>
<organism evidence="6 7">
    <name type="scientific">Trichoplax adhaerens</name>
    <name type="common">Trichoplax reptans</name>
    <dbReference type="NCBI Taxonomy" id="10228"/>
    <lineage>
        <taxon>Eukaryota</taxon>
        <taxon>Metazoa</taxon>
        <taxon>Placozoa</taxon>
        <taxon>Uniplacotomia</taxon>
        <taxon>Trichoplacea</taxon>
        <taxon>Trichoplacidae</taxon>
        <taxon>Trichoplax</taxon>
    </lineage>
</organism>
<dbReference type="InterPro" id="IPR036188">
    <property type="entry name" value="FAD/NAD-bd_sf"/>
</dbReference>
<proteinExistence type="inferred from homology"/>
<dbReference type="EMBL" id="DS985252">
    <property type="protein sequence ID" value="EDV21704.1"/>
    <property type="molecule type" value="Genomic_DNA"/>
</dbReference>
<dbReference type="GO" id="GO:0030488">
    <property type="term" value="P:tRNA methylation"/>
    <property type="evidence" value="ECO:0000318"/>
    <property type="project" value="GO_Central"/>
</dbReference>
<dbReference type="PROSITE" id="PS01281">
    <property type="entry name" value="GIDA_2"/>
    <property type="match status" value="1"/>
</dbReference>
<dbReference type="GO" id="GO:0005829">
    <property type="term" value="C:cytosol"/>
    <property type="evidence" value="ECO:0000318"/>
    <property type="project" value="GO_Central"/>
</dbReference>
<comment type="cofactor">
    <cofactor evidence="1">
        <name>FAD</name>
        <dbReference type="ChEBI" id="CHEBI:57692"/>
    </cofactor>
</comment>
<dbReference type="InterPro" id="IPR020595">
    <property type="entry name" value="MnmG-rel_CS"/>
</dbReference>
<dbReference type="Gene3D" id="2.40.30.260">
    <property type="match status" value="1"/>
</dbReference>
<dbReference type="eggNOG" id="KOG2311">
    <property type="taxonomic scope" value="Eukaryota"/>
</dbReference>
<evidence type="ECO:0000256" key="1">
    <source>
        <dbReference type="ARBA" id="ARBA00001974"/>
    </source>
</evidence>
<dbReference type="Gene3D" id="3.50.50.60">
    <property type="entry name" value="FAD/NAD(P)-binding domain"/>
    <property type="match status" value="2"/>
</dbReference>
<accession>B3S668</accession>
<dbReference type="Pfam" id="PF21680">
    <property type="entry name" value="GIDA_C_1st"/>
    <property type="match status" value="1"/>
</dbReference>
<dbReference type="HOGENOM" id="CLU_007831_2_2_1"/>
<dbReference type="GeneID" id="6756932"/>
<dbReference type="InterPro" id="IPR004416">
    <property type="entry name" value="MnmG"/>
</dbReference>
<dbReference type="OMA" id="CNPAMGG"/>
<dbReference type="FunFam" id="3.50.50.60:FF:000002">
    <property type="entry name" value="tRNA uridine 5-carboxymethylaminomethyl modification enzyme MnmG"/>
    <property type="match status" value="1"/>
</dbReference>
<dbReference type="SMART" id="SM01228">
    <property type="entry name" value="GIDA_assoc_3"/>
    <property type="match status" value="1"/>
</dbReference>
<sequence length="651" mass="73288">MLRFTRNFCYRLGCDSFYDVIVVGGGHAGTESAAAAARNGSRVCLISHDLTKIGEMSCNPSFGGIGKGHLIREIDALDGLCGRICDLSGIHYKVLNKRKGPAVWGLRAQMDRNLYRSNMQVEIKSTPNLSLLQGAVVDLILSSDGDKQLGRNYVLHNGSIIKARSVVLTTGTFLRGKIYIGKTLSIFLNRDVTNFIDHEYEIMDPLGNRVIHGTPPRLDGRTIDYKKLVIQHGDEKPTPFSFLNRAVKIEPAEQLPCFLTLTNSNTHSIITRHLHLTPHIKEEVCGPRQYLLFMQYCPSIESKVIRFRGRNHQIFLEPEGFDSSIVYPNGISCTLPENIQKAMIRSVHGLEDVEIVQTGYGVEYDYIDPRQLKPSLETRKVSGLFFAGQINGTTGYEEAAAQGIIAGINSSLMVKGMSPLILDRADGYIGVLIDDLTTRGTTEPYRMFTSRAEFRLRLRPDNADLRLTEKGYKVGIVREQRFEKMVKIKTKFDKAINTLRELKFSESSWKARCNLSGMRHSVTKVNFFFSGLEMLINSRVSLSDISRGFPAEFRDIVEDDYLCNRIEIEGSYANAIERQNKDVSELRRLEYLALPDDLDYTRLGFLDEEEKEKLSTVAPRTLGSASRIDGISASSLVQLLKFVKKYKQIHT</sequence>
<evidence type="ECO:0000256" key="3">
    <source>
        <dbReference type="ARBA" id="ARBA00022630"/>
    </source>
</evidence>
<dbReference type="AlphaFoldDB" id="B3S668"/>
<dbReference type="FunFam" id="3.50.50.60:FF:000082">
    <property type="entry name" value="protein MTO1 homolog, mitochondrial isoform X1"/>
    <property type="match status" value="1"/>
</dbReference>
<keyword evidence="4" id="KW-0274">FAD</keyword>
<evidence type="ECO:0000256" key="4">
    <source>
        <dbReference type="ARBA" id="ARBA00022827"/>
    </source>
</evidence>
<dbReference type="STRING" id="10228.B3S668"/>
<dbReference type="InterPro" id="IPR049312">
    <property type="entry name" value="GIDA_C_N"/>
</dbReference>
<evidence type="ECO:0000256" key="2">
    <source>
        <dbReference type="ARBA" id="ARBA00007653"/>
    </source>
</evidence>
<dbReference type="PANTHER" id="PTHR11806:SF0">
    <property type="entry name" value="PROTEIN MTO1 HOMOLOG, MITOCHONDRIAL"/>
    <property type="match status" value="1"/>
</dbReference>
<dbReference type="KEGG" id="tad:TRIADDRAFT_30217"/>
<evidence type="ECO:0000313" key="6">
    <source>
        <dbReference type="EMBL" id="EDV21704.1"/>
    </source>
</evidence>
<dbReference type="InterPro" id="IPR047001">
    <property type="entry name" value="MnmG_C_subdom"/>
</dbReference>
<evidence type="ECO:0000259" key="5">
    <source>
        <dbReference type="SMART" id="SM01228"/>
    </source>
</evidence>
<evidence type="ECO:0000313" key="7">
    <source>
        <dbReference type="Proteomes" id="UP000009022"/>
    </source>
</evidence>
<dbReference type="NCBIfam" id="TIGR00136">
    <property type="entry name" value="mnmG_gidA"/>
    <property type="match status" value="1"/>
</dbReference>
<protein>
    <recommendedName>
        <fullName evidence="5">tRNA uridine 5-carboxymethylaminomethyl modification enzyme C-terminal subdomain domain-containing protein</fullName>
    </recommendedName>
</protein>